<evidence type="ECO:0000313" key="14">
    <source>
        <dbReference type="Proteomes" id="UP000006322"/>
    </source>
</evidence>
<dbReference type="InterPro" id="IPR004536">
    <property type="entry name" value="SPS/SelD"/>
</dbReference>
<keyword evidence="5 13" id="KW-0418">Kinase</keyword>
<dbReference type="STRING" id="1129793.GPLA_0065"/>
<organism evidence="13 14">
    <name type="scientific">Paraglaciecola polaris LMG 21857</name>
    <dbReference type="NCBI Taxonomy" id="1129793"/>
    <lineage>
        <taxon>Bacteria</taxon>
        <taxon>Pseudomonadati</taxon>
        <taxon>Pseudomonadota</taxon>
        <taxon>Gammaproteobacteria</taxon>
        <taxon>Alteromonadales</taxon>
        <taxon>Alteromonadaceae</taxon>
        <taxon>Paraglaciecola</taxon>
    </lineage>
</organism>
<reference evidence="14" key="1">
    <citation type="journal article" date="2014" name="Environ. Microbiol.">
        <title>Comparative genomics of the marine bacterial genus Glaciecola reveals the high degree of genomic diversity and genomic characteristic for cold adaptation.</title>
        <authorList>
            <person name="Qin Q.L."/>
            <person name="Xie B.B."/>
            <person name="Yu Y."/>
            <person name="Shu Y.L."/>
            <person name="Rong J.C."/>
            <person name="Zhang Y.J."/>
            <person name="Zhao D.L."/>
            <person name="Chen X.L."/>
            <person name="Zhang X.Y."/>
            <person name="Chen B."/>
            <person name="Zhou B.C."/>
            <person name="Zhang Y.Z."/>
        </authorList>
    </citation>
    <scope>NUCLEOTIDE SEQUENCE [LARGE SCALE GENOMIC DNA]</scope>
    <source>
        <strain evidence="14">LMG 21857</strain>
    </source>
</reference>
<dbReference type="GO" id="GO:0005524">
    <property type="term" value="F:ATP binding"/>
    <property type="evidence" value="ECO:0007669"/>
    <property type="project" value="UniProtKB-KW"/>
</dbReference>
<dbReference type="InterPro" id="IPR036921">
    <property type="entry name" value="PurM-like_N_sf"/>
</dbReference>
<gene>
    <name evidence="13" type="primary">selD</name>
    <name evidence="13" type="ORF">GPLA_0065</name>
</gene>
<feature type="domain" description="FAD/NAD(P)-binding" evidence="12">
    <location>
        <begin position="5"/>
        <end position="300"/>
    </location>
</feature>
<comment type="cofactor">
    <cofactor evidence="1">
        <name>FAD</name>
        <dbReference type="ChEBI" id="CHEBI:57692"/>
    </cofactor>
</comment>
<dbReference type="Pfam" id="PF07992">
    <property type="entry name" value="Pyr_redox_2"/>
    <property type="match status" value="1"/>
</dbReference>
<dbReference type="NCBIfam" id="TIGR00476">
    <property type="entry name" value="selD"/>
    <property type="match status" value="1"/>
</dbReference>
<accession>K6Z432</accession>
<dbReference type="GO" id="GO:0004756">
    <property type="term" value="F:selenide, water dikinase activity"/>
    <property type="evidence" value="ECO:0007669"/>
    <property type="project" value="UniProtKB-EC"/>
</dbReference>
<dbReference type="Pfam" id="PF00586">
    <property type="entry name" value="AIRS"/>
    <property type="match status" value="1"/>
</dbReference>
<dbReference type="InterPro" id="IPR051169">
    <property type="entry name" value="NADH-Q_oxidoreductase"/>
</dbReference>
<evidence type="ECO:0000259" key="10">
    <source>
        <dbReference type="Pfam" id="PF00586"/>
    </source>
</evidence>
<dbReference type="Gene3D" id="3.90.650.10">
    <property type="entry name" value="PurM-like C-terminal domain"/>
    <property type="match status" value="1"/>
</dbReference>
<keyword evidence="6" id="KW-0274">FAD</keyword>
<evidence type="ECO:0000256" key="9">
    <source>
        <dbReference type="ARBA" id="ARBA00023266"/>
    </source>
</evidence>
<dbReference type="EC" id="2.7.9.3" evidence="13"/>
<dbReference type="PANTHER" id="PTHR42913:SF9">
    <property type="entry name" value="SLR1591 PROTEIN"/>
    <property type="match status" value="1"/>
</dbReference>
<evidence type="ECO:0000259" key="11">
    <source>
        <dbReference type="Pfam" id="PF02769"/>
    </source>
</evidence>
<name>K6Z432_9ALTE</name>
<evidence type="ECO:0000256" key="8">
    <source>
        <dbReference type="ARBA" id="ARBA00023002"/>
    </source>
</evidence>
<evidence type="ECO:0000259" key="12">
    <source>
        <dbReference type="Pfam" id="PF07992"/>
    </source>
</evidence>
<dbReference type="InterPro" id="IPR036676">
    <property type="entry name" value="PurM-like_C_sf"/>
</dbReference>
<feature type="domain" description="PurM-like C-terminal" evidence="11">
    <location>
        <begin position="538"/>
        <end position="703"/>
    </location>
</feature>
<dbReference type="InterPro" id="IPR036188">
    <property type="entry name" value="FAD/NAD-bd_sf"/>
</dbReference>
<evidence type="ECO:0000256" key="5">
    <source>
        <dbReference type="ARBA" id="ARBA00022777"/>
    </source>
</evidence>
<dbReference type="Gene3D" id="3.30.1330.10">
    <property type="entry name" value="PurM-like, N-terminal domain"/>
    <property type="match status" value="1"/>
</dbReference>
<dbReference type="EMBL" id="BAER01000005">
    <property type="protein sequence ID" value="GAC30986.1"/>
    <property type="molecule type" value="Genomic_DNA"/>
</dbReference>
<dbReference type="GO" id="GO:0003955">
    <property type="term" value="F:NAD(P)H dehydrogenase (quinone) activity"/>
    <property type="evidence" value="ECO:0007669"/>
    <property type="project" value="TreeGrafter"/>
</dbReference>
<dbReference type="Gene3D" id="3.50.50.100">
    <property type="match status" value="1"/>
</dbReference>
<dbReference type="SUPFAM" id="SSF56042">
    <property type="entry name" value="PurM C-terminal domain-like"/>
    <property type="match status" value="1"/>
</dbReference>
<keyword evidence="9" id="KW-0711">Selenium</keyword>
<proteinExistence type="predicted"/>
<protein>
    <submittedName>
        <fullName evidence="13">Selenide, water dikinase</fullName>
        <ecNumber evidence="13">2.7.9.3</ecNumber>
    </submittedName>
</protein>
<dbReference type="CDD" id="cd02195">
    <property type="entry name" value="SelD"/>
    <property type="match status" value="1"/>
</dbReference>
<evidence type="ECO:0000256" key="3">
    <source>
        <dbReference type="ARBA" id="ARBA00022679"/>
    </source>
</evidence>
<dbReference type="InterPro" id="IPR017584">
    <property type="entry name" value="Pyridine_nucleo_diS_OxRdtase_N"/>
</dbReference>
<dbReference type="Proteomes" id="UP000006322">
    <property type="component" value="Unassembled WGS sequence"/>
</dbReference>
<evidence type="ECO:0000256" key="7">
    <source>
        <dbReference type="ARBA" id="ARBA00022840"/>
    </source>
</evidence>
<keyword evidence="8" id="KW-0560">Oxidoreductase</keyword>
<dbReference type="InterPro" id="IPR023753">
    <property type="entry name" value="FAD/NAD-binding_dom"/>
</dbReference>
<dbReference type="GO" id="GO:0019646">
    <property type="term" value="P:aerobic electron transport chain"/>
    <property type="evidence" value="ECO:0007669"/>
    <property type="project" value="TreeGrafter"/>
</dbReference>
<keyword evidence="3 13" id="KW-0808">Transferase</keyword>
<dbReference type="SUPFAM" id="SSF55326">
    <property type="entry name" value="PurM N-terminal domain-like"/>
    <property type="match status" value="1"/>
</dbReference>
<dbReference type="SUPFAM" id="SSF51905">
    <property type="entry name" value="FAD/NAD(P)-binding domain"/>
    <property type="match status" value="2"/>
</dbReference>
<dbReference type="RefSeq" id="WP_007102796.1">
    <property type="nucleotide sequence ID" value="NZ_BAER01000005.1"/>
</dbReference>
<evidence type="ECO:0000256" key="6">
    <source>
        <dbReference type="ARBA" id="ARBA00022827"/>
    </source>
</evidence>
<evidence type="ECO:0000256" key="1">
    <source>
        <dbReference type="ARBA" id="ARBA00001974"/>
    </source>
</evidence>
<dbReference type="PANTHER" id="PTHR42913">
    <property type="entry name" value="APOPTOSIS-INDUCING FACTOR 1"/>
    <property type="match status" value="1"/>
</dbReference>
<evidence type="ECO:0000313" key="13">
    <source>
        <dbReference type="EMBL" id="GAC30986.1"/>
    </source>
</evidence>
<dbReference type="InterPro" id="IPR010918">
    <property type="entry name" value="PurM-like_C_dom"/>
</dbReference>
<keyword evidence="2" id="KW-0285">Flavoprotein</keyword>
<keyword evidence="14" id="KW-1185">Reference proteome</keyword>
<evidence type="ECO:0000256" key="4">
    <source>
        <dbReference type="ARBA" id="ARBA00022741"/>
    </source>
</evidence>
<evidence type="ECO:0000256" key="2">
    <source>
        <dbReference type="ARBA" id="ARBA00022630"/>
    </source>
</evidence>
<dbReference type="Pfam" id="PF02769">
    <property type="entry name" value="AIRS_C"/>
    <property type="match status" value="1"/>
</dbReference>
<sequence length="714" mass="77775">MNERDLVFIGGGHTHALVLRMLAMKPIPNVRLTLISDTRLTPYSGMLPGFISGHYSQAQTHIDLNKLAQAGHIRFIHGRVTGLDVERKRIQVHNHPDIEYDKVSVNVGSTPNLTLPGAKEFAVGVKPVSQLTATWAHLLAHDYQGKTPHWAIVGAGAAGVEIALAIAHRFAKQQKPIQLSLVQSGSALLAGYQRGVQNRVRKALKYFNVTLVNNFRVVKVEQHQLVADDNQTLAIDKSIWCTPATAPTWPKEAGLATDEQGFIAVNAYLQSTSHTDVFAAGDVASMTFSPRPKAGVYAVRSAPFLTKNLRAAFGLSNFTPTKLQTTFLSLISLGNRTAAGQKMGISFSGGWVWRWKNHIDLTFMNLFQKHLPTMDSHMNEPMHCAGCGSKLGPQLLQDSLQALPIYKQANLAINLAKTEDAAVAIYRKEHSVYQSIDGFRAFTDDLYRLGIVTTHHGINDLYAMGIQPTSAQVWANICFAHPRLSKRDFQQLMSGITESLIHHETTLVGGHSTQGNETHIGIVVNGEQSNVWSKNNLKPGDCLLLNRPLGSGVILAADMQGKADAEIVDQLWTHLLTSNRAFFKALRALHVDGATDVSGFGLVGHCLEMVEGSDLQINIDSRKVPILAGALELSHAGIGSSLLPQLLPLKSRCNISKEAYSQVIDLLFDPQTNGGLLVSVSPEVATQLLKIDGVVKIGEVTARMLASEKEVAIH</sequence>
<keyword evidence="4" id="KW-0547">Nucleotide-binding</keyword>
<dbReference type="OrthoDB" id="9767928at2"/>
<dbReference type="AlphaFoldDB" id="K6Z432"/>
<dbReference type="NCBIfam" id="TIGR03169">
    <property type="entry name" value="Nterm_to_SelD"/>
    <property type="match status" value="1"/>
</dbReference>
<comment type="caution">
    <text evidence="13">The sequence shown here is derived from an EMBL/GenBank/DDBJ whole genome shotgun (WGS) entry which is preliminary data.</text>
</comment>
<feature type="domain" description="PurM-like N-terminal" evidence="10">
    <location>
        <begin position="419"/>
        <end position="525"/>
    </location>
</feature>
<keyword evidence="7" id="KW-0067">ATP-binding</keyword>
<dbReference type="InterPro" id="IPR016188">
    <property type="entry name" value="PurM-like_N"/>
</dbReference>